<keyword evidence="8" id="KW-0723">Serine/threonine-protein kinase</keyword>
<accession>A0A1R2AUS4</accession>
<keyword evidence="15" id="KW-0106">Calcium</keyword>
<evidence type="ECO:0000256" key="10">
    <source>
        <dbReference type="ARBA" id="ARBA00022707"/>
    </source>
</evidence>
<keyword evidence="12" id="KW-0677">Repeat</keyword>
<keyword evidence="9" id="KW-0808">Transferase</keyword>
<dbReference type="FunFam" id="1.10.238.10:FF:000585">
    <property type="entry name" value="Calcium-dependent protein kinase-a"/>
    <property type="match status" value="1"/>
</dbReference>
<keyword evidence="10" id="KW-0519">Myristate</keyword>
<evidence type="ECO:0000256" key="14">
    <source>
        <dbReference type="ARBA" id="ARBA00022777"/>
    </source>
</evidence>
<proteinExistence type="inferred from homology"/>
<keyword evidence="17" id="KW-0282">Flagellum</keyword>
<organism evidence="31 32">
    <name type="scientific">Stentor coeruleus</name>
    <dbReference type="NCBI Taxonomy" id="5963"/>
    <lineage>
        <taxon>Eukaryota</taxon>
        <taxon>Sar</taxon>
        <taxon>Alveolata</taxon>
        <taxon>Ciliophora</taxon>
        <taxon>Postciliodesmatophora</taxon>
        <taxon>Heterotrichea</taxon>
        <taxon>Heterotrichida</taxon>
        <taxon>Stentoridae</taxon>
        <taxon>Stentor</taxon>
    </lineage>
</organism>
<keyword evidence="18" id="KW-1043">Host membrane</keyword>
<dbReference type="InterPro" id="IPR050205">
    <property type="entry name" value="CDPK_Ser/Thr_kinases"/>
</dbReference>
<feature type="binding site" evidence="28">
    <location>
        <position position="82"/>
    </location>
    <ligand>
        <name>ATP</name>
        <dbReference type="ChEBI" id="CHEBI:30616"/>
    </ligand>
</feature>
<evidence type="ECO:0000256" key="15">
    <source>
        <dbReference type="ARBA" id="ARBA00022837"/>
    </source>
</evidence>
<evidence type="ECO:0000256" key="11">
    <source>
        <dbReference type="ARBA" id="ARBA00022723"/>
    </source>
</evidence>
<dbReference type="GO" id="GO:0005886">
    <property type="term" value="C:plasma membrane"/>
    <property type="evidence" value="ECO:0007669"/>
    <property type="project" value="UniProtKB-SubCell"/>
</dbReference>
<dbReference type="PANTHER" id="PTHR24349">
    <property type="entry name" value="SERINE/THREONINE-PROTEIN KINASE"/>
    <property type="match status" value="1"/>
</dbReference>
<feature type="domain" description="EF-hand" evidence="30">
    <location>
        <begin position="393"/>
        <end position="428"/>
    </location>
</feature>
<comment type="catalytic activity">
    <reaction evidence="24">
        <text>L-threonyl-[protein] + ATP = O-phospho-L-threonyl-[protein] + ADP + H(+)</text>
        <dbReference type="Rhea" id="RHEA:46608"/>
        <dbReference type="Rhea" id="RHEA-COMP:11060"/>
        <dbReference type="Rhea" id="RHEA-COMP:11605"/>
        <dbReference type="ChEBI" id="CHEBI:15378"/>
        <dbReference type="ChEBI" id="CHEBI:30013"/>
        <dbReference type="ChEBI" id="CHEBI:30616"/>
        <dbReference type="ChEBI" id="CHEBI:61977"/>
        <dbReference type="ChEBI" id="CHEBI:456216"/>
        <dbReference type="EC" id="2.7.11.1"/>
    </reaction>
</comment>
<keyword evidence="16 28" id="KW-0067">ATP-binding</keyword>
<keyword evidence="20" id="KW-0564">Palmitate</keyword>
<dbReference type="InterPro" id="IPR017441">
    <property type="entry name" value="Protein_kinase_ATP_BS"/>
</dbReference>
<comment type="cofactor">
    <cofactor evidence="1">
        <name>Mg(2+)</name>
        <dbReference type="ChEBI" id="CHEBI:18420"/>
    </cofactor>
</comment>
<evidence type="ECO:0000256" key="6">
    <source>
        <dbReference type="ARBA" id="ARBA00022475"/>
    </source>
</evidence>
<name>A0A1R2AUS4_9CILI</name>
<comment type="catalytic activity">
    <reaction evidence="25">
        <text>L-seryl-[protein] + ATP = O-phospho-L-seryl-[protein] + ADP + H(+)</text>
        <dbReference type="Rhea" id="RHEA:17989"/>
        <dbReference type="Rhea" id="RHEA-COMP:9863"/>
        <dbReference type="Rhea" id="RHEA-COMP:11604"/>
        <dbReference type="ChEBI" id="CHEBI:15378"/>
        <dbReference type="ChEBI" id="CHEBI:29999"/>
        <dbReference type="ChEBI" id="CHEBI:30616"/>
        <dbReference type="ChEBI" id="CHEBI:83421"/>
        <dbReference type="ChEBI" id="CHEBI:456216"/>
        <dbReference type="EC" id="2.7.11.1"/>
    </reaction>
</comment>
<keyword evidence="18" id="KW-0472">Membrane</keyword>
<dbReference type="SMART" id="SM00220">
    <property type="entry name" value="S_TKc"/>
    <property type="match status" value="1"/>
</dbReference>
<dbReference type="InterPro" id="IPR002048">
    <property type="entry name" value="EF_hand_dom"/>
</dbReference>
<dbReference type="PROSITE" id="PS50011">
    <property type="entry name" value="PROTEIN_KINASE_DOM"/>
    <property type="match status" value="1"/>
</dbReference>
<evidence type="ECO:0000256" key="16">
    <source>
        <dbReference type="ARBA" id="ARBA00022840"/>
    </source>
</evidence>
<dbReference type="SMART" id="SM00054">
    <property type="entry name" value="EFh"/>
    <property type="match status" value="4"/>
</dbReference>
<evidence type="ECO:0000256" key="18">
    <source>
        <dbReference type="ARBA" id="ARBA00022870"/>
    </source>
</evidence>
<dbReference type="InterPro" id="IPR011992">
    <property type="entry name" value="EF-hand-dom_pair"/>
</dbReference>
<keyword evidence="21" id="KW-0966">Cell projection</keyword>
<sequence>MGCSPSNSRSNDSKNSIVCVKRQISNLQSLQIDAGIFVGKRKGDISKDYKIEDKLGQGGYGFVRGGISKETGKKVAIKSIKKSTITNDMKEKAKFFSEVDILIRTDHPNIVKLYEFYEDENYYHLITEYISGGELLDFIIKRNNLSESSASKFMKQILSGIVYCHSNNIVHRDLKPENLLLDSDSPNALLKIIDFGTSQIFKPRTHMTQKYGTIFYIAPEVLKGRYNEKCDIWSCGVILYILLSGRPPFSGKTDEEIYQKISRGFISFERPEWASISPSAQSLIRKMLQKDPSLRISANEALHHSWIVVNSLDDHTKELNSDVKMQSLENLKNFRAEYKLQQAVLTFIASQIDSQEESKKLIEAFKELDKNGDGKLSQEELIEAYKVKIGHNAAINEVETIMKKADANKSGFIDYTEFVIACSKAEMMLCNNNLEQAFRALDQDCSGKISAKELKEVLGGRIRSKEKLWKKLIDEVDENGDGELDIDEFKEMMLKMIDSNGNKI</sequence>
<dbReference type="EMBL" id="MPUH01001359">
    <property type="protein sequence ID" value="OMJ68257.1"/>
    <property type="molecule type" value="Genomic_DNA"/>
</dbReference>
<evidence type="ECO:0000259" key="30">
    <source>
        <dbReference type="PROSITE" id="PS50222"/>
    </source>
</evidence>
<dbReference type="GO" id="GO:0004674">
    <property type="term" value="F:protein serine/threonine kinase activity"/>
    <property type="evidence" value="ECO:0007669"/>
    <property type="project" value="UniProtKB-KW"/>
</dbReference>
<comment type="caution">
    <text evidence="31">The sequence shown here is derived from an EMBL/GenBank/DDBJ whole genome shotgun (WGS) entry which is preliminary data.</text>
</comment>
<evidence type="ECO:0000256" key="3">
    <source>
        <dbReference type="ARBA" id="ARBA00004342"/>
    </source>
</evidence>
<evidence type="ECO:0000256" key="26">
    <source>
        <dbReference type="ARBA" id="ARBA00060437"/>
    </source>
</evidence>
<dbReference type="Proteomes" id="UP000187209">
    <property type="component" value="Unassembled WGS sequence"/>
</dbReference>
<comment type="similarity">
    <text evidence="23">Belongs to the protein kinase superfamily. Ser/Thr protein kinase family. CDPK subfamily.</text>
</comment>
<dbReference type="FunFam" id="3.30.200.20:FF:000315">
    <property type="entry name" value="Calcium-dependent protein kinase 3"/>
    <property type="match status" value="1"/>
</dbReference>
<evidence type="ECO:0000256" key="17">
    <source>
        <dbReference type="ARBA" id="ARBA00022846"/>
    </source>
</evidence>
<keyword evidence="22" id="KW-0449">Lipoprotein</keyword>
<evidence type="ECO:0000256" key="28">
    <source>
        <dbReference type="PROSITE-ProRule" id="PRU10141"/>
    </source>
</evidence>
<dbReference type="GO" id="GO:0005509">
    <property type="term" value="F:calcium ion binding"/>
    <property type="evidence" value="ECO:0007669"/>
    <property type="project" value="InterPro"/>
</dbReference>
<dbReference type="FunFam" id="1.10.510.10:FF:000398">
    <property type="entry name" value="Calcium-dependent protein kinase 1"/>
    <property type="match status" value="1"/>
</dbReference>
<dbReference type="OrthoDB" id="40902at2759"/>
<gene>
    <name evidence="31" type="ORF">SteCoe_34339</name>
</gene>
<dbReference type="CDD" id="cd05117">
    <property type="entry name" value="STKc_CAMK"/>
    <property type="match status" value="1"/>
</dbReference>
<evidence type="ECO:0000313" key="31">
    <source>
        <dbReference type="EMBL" id="OMJ68257.1"/>
    </source>
</evidence>
<evidence type="ECO:0000256" key="7">
    <source>
        <dbReference type="ARBA" id="ARBA00022511"/>
    </source>
</evidence>
<evidence type="ECO:0000256" key="2">
    <source>
        <dbReference type="ARBA" id="ARBA00004230"/>
    </source>
</evidence>
<dbReference type="PROSITE" id="PS00018">
    <property type="entry name" value="EF_HAND_1"/>
    <property type="match status" value="3"/>
</dbReference>
<evidence type="ECO:0000256" key="24">
    <source>
        <dbReference type="ARBA" id="ARBA00047899"/>
    </source>
</evidence>
<evidence type="ECO:0000256" key="19">
    <source>
        <dbReference type="ARBA" id="ARBA00023069"/>
    </source>
</evidence>
<evidence type="ECO:0000256" key="9">
    <source>
        <dbReference type="ARBA" id="ARBA00022679"/>
    </source>
</evidence>
<evidence type="ECO:0000256" key="20">
    <source>
        <dbReference type="ARBA" id="ARBA00023139"/>
    </source>
</evidence>
<evidence type="ECO:0000256" key="23">
    <source>
        <dbReference type="ARBA" id="ARBA00024334"/>
    </source>
</evidence>
<keyword evidence="13 28" id="KW-0547">Nucleotide-binding</keyword>
<dbReference type="GO" id="GO:0020005">
    <property type="term" value="C:symbiont-containing vacuole membrane"/>
    <property type="evidence" value="ECO:0007669"/>
    <property type="project" value="UniProtKB-SubCell"/>
</dbReference>
<dbReference type="Gene3D" id="1.10.510.10">
    <property type="entry name" value="Transferase(Phosphotransferase) domain 1"/>
    <property type="match status" value="1"/>
</dbReference>
<feature type="domain" description="EF-hand" evidence="30">
    <location>
        <begin position="356"/>
        <end position="391"/>
    </location>
</feature>
<dbReference type="Pfam" id="PF00069">
    <property type="entry name" value="Pkinase"/>
    <property type="match status" value="1"/>
</dbReference>
<evidence type="ECO:0000256" key="27">
    <source>
        <dbReference type="ARBA" id="ARBA00068067"/>
    </source>
</evidence>
<keyword evidence="14" id="KW-0418">Kinase</keyword>
<evidence type="ECO:0000256" key="8">
    <source>
        <dbReference type="ARBA" id="ARBA00022527"/>
    </source>
</evidence>
<evidence type="ECO:0000256" key="13">
    <source>
        <dbReference type="ARBA" id="ARBA00022741"/>
    </source>
</evidence>
<dbReference type="Gene3D" id="1.10.238.10">
    <property type="entry name" value="EF-hand"/>
    <property type="match status" value="2"/>
</dbReference>
<dbReference type="CDD" id="cd00051">
    <property type="entry name" value="EFh"/>
    <property type="match status" value="2"/>
</dbReference>
<dbReference type="Gene3D" id="3.30.200.20">
    <property type="entry name" value="Phosphorylase Kinase, domain 1"/>
    <property type="match status" value="1"/>
</dbReference>
<dbReference type="PROSITE" id="PS00107">
    <property type="entry name" value="PROTEIN_KINASE_ATP"/>
    <property type="match status" value="1"/>
</dbReference>
<keyword evidence="7" id="KW-1032">Host cell membrane</keyword>
<dbReference type="InterPro" id="IPR000719">
    <property type="entry name" value="Prot_kinase_dom"/>
</dbReference>
<evidence type="ECO:0000256" key="21">
    <source>
        <dbReference type="ARBA" id="ARBA00023273"/>
    </source>
</evidence>
<evidence type="ECO:0000313" key="32">
    <source>
        <dbReference type="Proteomes" id="UP000187209"/>
    </source>
</evidence>
<comment type="subcellular location">
    <subcellularLocation>
        <location evidence="3">Cell membrane</location>
        <topology evidence="3">Lipid-anchor</topology>
        <orientation evidence="3">Cytoplasmic side</orientation>
    </subcellularLocation>
    <subcellularLocation>
        <location evidence="2">Cell projection</location>
        <location evidence="2">Cilium</location>
        <location evidence="2">Flagellum</location>
    </subcellularLocation>
    <subcellularLocation>
        <location evidence="4">Host cell membrane</location>
        <topology evidence="4">Lipid-anchor</topology>
    </subcellularLocation>
    <subcellularLocation>
        <location evidence="26">Parasitophorous vacuole membrane</location>
        <topology evidence="26">Lipid-anchor</topology>
    </subcellularLocation>
</comment>
<dbReference type="Pfam" id="PF13499">
    <property type="entry name" value="EF-hand_7"/>
    <property type="match status" value="2"/>
</dbReference>
<keyword evidence="32" id="KW-1185">Reference proteome</keyword>
<dbReference type="GO" id="GO:0005524">
    <property type="term" value="F:ATP binding"/>
    <property type="evidence" value="ECO:0007669"/>
    <property type="project" value="UniProtKB-UniRule"/>
</dbReference>
<dbReference type="InterPro" id="IPR018247">
    <property type="entry name" value="EF_Hand_1_Ca_BS"/>
</dbReference>
<evidence type="ECO:0000256" key="1">
    <source>
        <dbReference type="ARBA" id="ARBA00001946"/>
    </source>
</evidence>
<dbReference type="SUPFAM" id="SSF56112">
    <property type="entry name" value="Protein kinase-like (PK-like)"/>
    <property type="match status" value="1"/>
</dbReference>
<dbReference type="EC" id="2.7.11.1" evidence="5"/>
<feature type="domain" description="EF-hand" evidence="30">
    <location>
        <begin position="429"/>
        <end position="463"/>
    </location>
</feature>
<dbReference type="PROSITE" id="PS50222">
    <property type="entry name" value="EF_HAND_2"/>
    <property type="match status" value="4"/>
</dbReference>
<dbReference type="PROSITE" id="PS00108">
    <property type="entry name" value="PROTEIN_KINASE_ST"/>
    <property type="match status" value="1"/>
</dbReference>
<protein>
    <recommendedName>
        <fullName evidence="27">Calcium-dependent protein kinase 1</fullName>
        <ecNumber evidence="5">2.7.11.1</ecNumber>
    </recommendedName>
</protein>
<evidence type="ECO:0000259" key="29">
    <source>
        <dbReference type="PROSITE" id="PS50011"/>
    </source>
</evidence>
<dbReference type="InterPro" id="IPR011009">
    <property type="entry name" value="Kinase-like_dom_sf"/>
</dbReference>
<reference evidence="31 32" key="1">
    <citation type="submission" date="2016-11" db="EMBL/GenBank/DDBJ databases">
        <title>The macronuclear genome of Stentor coeruleus: a giant cell with tiny introns.</title>
        <authorList>
            <person name="Slabodnick M."/>
            <person name="Ruby J.G."/>
            <person name="Reiff S.B."/>
            <person name="Swart E.C."/>
            <person name="Gosai S."/>
            <person name="Prabakaran S."/>
            <person name="Witkowska E."/>
            <person name="Larue G.E."/>
            <person name="Fisher S."/>
            <person name="Freeman R.M."/>
            <person name="Gunawardena J."/>
            <person name="Chu W."/>
            <person name="Stover N.A."/>
            <person name="Gregory B.D."/>
            <person name="Nowacki M."/>
            <person name="Derisi J."/>
            <person name="Roy S.W."/>
            <person name="Marshall W.F."/>
            <person name="Sood P."/>
        </authorList>
    </citation>
    <scope>NUCLEOTIDE SEQUENCE [LARGE SCALE GENOMIC DNA]</scope>
    <source>
        <strain evidence="31">WM001</strain>
    </source>
</reference>
<evidence type="ECO:0000256" key="5">
    <source>
        <dbReference type="ARBA" id="ARBA00012513"/>
    </source>
</evidence>
<keyword evidence="11" id="KW-0479">Metal-binding</keyword>
<keyword evidence="19" id="KW-0969">Cilium</keyword>
<dbReference type="GO" id="GO:0031514">
    <property type="term" value="C:motile cilium"/>
    <property type="evidence" value="ECO:0007669"/>
    <property type="project" value="UniProtKB-SubCell"/>
</dbReference>
<dbReference type="AlphaFoldDB" id="A0A1R2AUS4"/>
<feature type="domain" description="EF-hand" evidence="30">
    <location>
        <begin position="464"/>
        <end position="499"/>
    </location>
</feature>
<dbReference type="GO" id="GO:0020002">
    <property type="term" value="C:host cell plasma membrane"/>
    <property type="evidence" value="ECO:0007669"/>
    <property type="project" value="UniProtKB-SubCell"/>
</dbReference>
<dbReference type="SUPFAM" id="SSF47473">
    <property type="entry name" value="EF-hand"/>
    <property type="match status" value="1"/>
</dbReference>
<evidence type="ECO:0000256" key="12">
    <source>
        <dbReference type="ARBA" id="ARBA00022737"/>
    </source>
</evidence>
<keyword evidence="6" id="KW-1003">Cell membrane</keyword>
<evidence type="ECO:0000256" key="22">
    <source>
        <dbReference type="ARBA" id="ARBA00023288"/>
    </source>
</evidence>
<dbReference type="InterPro" id="IPR008271">
    <property type="entry name" value="Ser/Thr_kinase_AS"/>
</dbReference>
<evidence type="ECO:0000256" key="4">
    <source>
        <dbReference type="ARBA" id="ARBA00004425"/>
    </source>
</evidence>
<evidence type="ECO:0000256" key="25">
    <source>
        <dbReference type="ARBA" id="ARBA00048679"/>
    </source>
</evidence>
<feature type="domain" description="Protein kinase" evidence="29">
    <location>
        <begin position="49"/>
        <end position="307"/>
    </location>
</feature>